<dbReference type="Pfam" id="PF13669">
    <property type="entry name" value="Glyoxalase_4"/>
    <property type="match status" value="1"/>
</dbReference>
<dbReference type="InterPro" id="IPR005956">
    <property type="entry name" value="4OHPhenylPyrv_dOase"/>
</dbReference>
<keyword evidence="7" id="KW-0560">Oxidoreductase</keyword>
<evidence type="ECO:0000313" key="8">
    <source>
        <dbReference type="Proteomes" id="UP000263377"/>
    </source>
</evidence>
<dbReference type="InterPro" id="IPR004360">
    <property type="entry name" value="Glyas_Fos-R_dOase_dom"/>
</dbReference>
<name>A0A372ZQ83_9ACTN</name>
<evidence type="ECO:0000256" key="5">
    <source>
        <dbReference type="PIRSR" id="PIRSR009283-1"/>
    </source>
</evidence>
<dbReference type="SUPFAM" id="SSF54593">
    <property type="entry name" value="Glyoxalase/Bleomycin resistance protein/Dihydroxybiphenyl dioxygenase"/>
    <property type="match status" value="1"/>
</dbReference>
<evidence type="ECO:0000256" key="2">
    <source>
        <dbReference type="ARBA" id="ARBA00022723"/>
    </source>
</evidence>
<dbReference type="Pfam" id="PF00903">
    <property type="entry name" value="Glyoxalase"/>
    <property type="match status" value="1"/>
</dbReference>
<comment type="similarity">
    <text evidence="1">Belongs to the 4HPPD family.</text>
</comment>
<dbReference type="InterPro" id="IPR029068">
    <property type="entry name" value="Glyas_Bleomycin-R_OHBP_Dase"/>
</dbReference>
<feature type="binding site" evidence="5">
    <location>
        <position position="167"/>
    </location>
    <ligand>
        <name>Fe cation</name>
        <dbReference type="ChEBI" id="CHEBI:24875"/>
    </ligand>
</feature>
<dbReference type="Proteomes" id="UP000263377">
    <property type="component" value="Unassembled WGS sequence"/>
</dbReference>
<organism evidence="7 8">
    <name type="scientific">Kitasatospora xanthocidica</name>
    <dbReference type="NCBI Taxonomy" id="83382"/>
    <lineage>
        <taxon>Bacteria</taxon>
        <taxon>Bacillati</taxon>
        <taxon>Actinomycetota</taxon>
        <taxon>Actinomycetes</taxon>
        <taxon>Kitasatosporales</taxon>
        <taxon>Streptomycetaceae</taxon>
        <taxon>Kitasatospora</taxon>
    </lineage>
</organism>
<evidence type="ECO:0000259" key="6">
    <source>
        <dbReference type="PROSITE" id="PS51819"/>
    </source>
</evidence>
<keyword evidence="7" id="KW-0223">Dioxygenase</keyword>
<dbReference type="EC" id="1.13.11.27" evidence="7"/>
<feature type="binding site" evidence="5">
    <location>
        <position position="326"/>
    </location>
    <ligand>
        <name>Fe cation</name>
        <dbReference type="ChEBI" id="CHEBI:24875"/>
    </ligand>
</feature>
<dbReference type="PIRSF" id="PIRSF009283">
    <property type="entry name" value="HPP_dOase"/>
    <property type="match status" value="1"/>
</dbReference>
<evidence type="ECO:0000256" key="4">
    <source>
        <dbReference type="ARBA" id="ARBA00023004"/>
    </source>
</evidence>
<dbReference type="InterPro" id="IPR037523">
    <property type="entry name" value="VOC_core"/>
</dbReference>
<keyword evidence="3" id="KW-0677">Repeat</keyword>
<dbReference type="RefSeq" id="WP_117486184.1">
    <property type="nucleotide sequence ID" value="NZ_QVIG01000001.1"/>
</dbReference>
<keyword evidence="4 5" id="KW-0408">Iron</keyword>
<accession>A0A372ZQ83</accession>
<reference evidence="7 8" key="1">
    <citation type="submission" date="2018-08" db="EMBL/GenBank/DDBJ databases">
        <title>Diversity &amp; Physiological Properties of Lignin-Decomposing Actinobacteria from Soil.</title>
        <authorList>
            <person name="Roh S.G."/>
            <person name="Kim S.B."/>
        </authorList>
    </citation>
    <scope>NUCLEOTIDE SEQUENCE [LARGE SCALE GENOMIC DNA]</scope>
    <source>
        <strain evidence="7 8">MMS17-GH009</strain>
    </source>
</reference>
<evidence type="ECO:0000256" key="1">
    <source>
        <dbReference type="ARBA" id="ARBA00005877"/>
    </source>
</evidence>
<dbReference type="GO" id="GO:0003868">
    <property type="term" value="F:4-hydroxyphenylpyruvate dioxygenase activity"/>
    <property type="evidence" value="ECO:0007669"/>
    <property type="project" value="UniProtKB-EC"/>
</dbReference>
<protein>
    <submittedName>
        <fullName evidence="7">4-hydroxyphenylpyruvate dioxygenase</fullName>
        <ecNumber evidence="7">1.13.11.27</ecNumber>
    </submittedName>
</protein>
<dbReference type="GO" id="GO:0046872">
    <property type="term" value="F:metal ion binding"/>
    <property type="evidence" value="ECO:0007669"/>
    <property type="project" value="UniProtKB-KW"/>
</dbReference>
<feature type="domain" description="VOC" evidence="6">
    <location>
        <begin position="164"/>
        <end position="315"/>
    </location>
</feature>
<dbReference type="GO" id="GO:0006572">
    <property type="term" value="P:L-tyrosine catabolic process"/>
    <property type="evidence" value="ECO:0007669"/>
    <property type="project" value="TreeGrafter"/>
</dbReference>
<dbReference type="NCBIfam" id="TIGR01263">
    <property type="entry name" value="4HPPD"/>
    <property type="match status" value="1"/>
</dbReference>
<dbReference type="PANTHER" id="PTHR11959">
    <property type="entry name" value="4-HYDROXYPHENYLPYRUVATE DIOXYGENASE"/>
    <property type="match status" value="1"/>
</dbReference>
<dbReference type="PROSITE" id="PS51819">
    <property type="entry name" value="VOC"/>
    <property type="match status" value="2"/>
</dbReference>
<dbReference type="CDD" id="cd08342">
    <property type="entry name" value="HPPD_N_like"/>
    <property type="match status" value="1"/>
</dbReference>
<gene>
    <name evidence="7" type="primary">hppD</name>
    <name evidence="7" type="ORF">DR950_05960</name>
</gene>
<dbReference type="PANTHER" id="PTHR11959:SF1">
    <property type="entry name" value="4-HYDROXYPHENYLPYRUVATE DIOXYGENASE"/>
    <property type="match status" value="1"/>
</dbReference>
<feature type="binding site" evidence="5">
    <location>
        <position position="247"/>
    </location>
    <ligand>
        <name>Fe cation</name>
        <dbReference type="ChEBI" id="CHEBI:24875"/>
    </ligand>
</feature>
<evidence type="ECO:0000256" key="3">
    <source>
        <dbReference type="ARBA" id="ARBA00022737"/>
    </source>
</evidence>
<dbReference type="AlphaFoldDB" id="A0A372ZQ83"/>
<keyword evidence="2 5" id="KW-0479">Metal-binding</keyword>
<proteinExistence type="inferred from homology"/>
<dbReference type="CDD" id="cd07250">
    <property type="entry name" value="HPPD_C_like"/>
    <property type="match status" value="1"/>
</dbReference>
<sequence>MTTHPDGIPLDLSVDHVELYVEDLDASARHYARAYGFTVYATADRPGEARSVAIGREHIRLVLTQALAEDHPAADYVRRHGDGVADIALTVPDVVAAFAAAVRRGARPLAEPEETDGVVTAAVAGFGDLRHTLVQRRAGTDHRPLPGFTPAPRSEPEADTGLLAVDHFAVCVEAGLLRSTVAFYEQVLGLRNTFTERIVVGAQAMDSEVVQSASGGLTLTIIEPDTSREPGQIDHFIKNHGGSGVQHIAFRTDDAVRTVRTMAEQGVAFLSTPGPYYRMLAERLRLTRHSVPALAALGILVDEDHEGQLFQVFTRTLHPRRTLFFEVIERVGATTFGSGNIKALYEAVEAERHG</sequence>
<comment type="caution">
    <text evidence="7">The sequence shown here is derived from an EMBL/GenBank/DDBJ whole genome shotgun (WGS) entry which is preliminary data.</text>
</comment>
<dbReference type="Gene3D" id="3.10.180.10">
    <property type="entry name" value="2,3-Dihydroxybiphenyl 1,2-Dioxygenase, domain 1"/>
    <property type="match status" value="2"/>
</dbReference>
<dbReference type="InterPro" id="IPR041736">
    <property type="entry name" value="4OHPhenylPyrv_dOase_N"/>
</dbReference>
<evidence type="ECO:0000313" key="7">
    <source>
        <dbReference type="EMBL" id="RGD57397.1"/>
    </source>
</evidence>
<comment type="cofactor">
    <cofactor evidence="5">
        <name>Fe cation</name>
        <dbReference type="ChEBI" id="CHEBI:24875"/>
    </cofactor>
    <text evidence="5">Binds 1 Fe cation per subunit.</text>
</comment>
<feature type="domain" description="VOC" evidence="6">
    <location>
        <begin position="13"/>
        <end position="136"/>
    </location>
</feature>
<dbReference type="EMBL" id="QVIG01000001">
    <property type="protein sequence ID" value="RGD57397.1"/>
    <property type="molecule type" value="Genomic_DNA"/>
</dbReference>
<keyword evidence="7" id="KW-0670">Pyruvate</keyword>
<dbReference type="InterPro" id="IPR041735">
    <property type="entry name" value="4OHPhenylPyrv_dOase_C"/>
</dbReference>
<keyword evidence="8" id="KW-1185">Reference proteome</keyword>